<feature type="compositionally biased region" description="Acidic residues" evidence="1">
    <location>
        <begin position="252"/>
        <end position="268"/>
    </location>
</feature>
<evidence type="ECO:0000313" key="2">
    <source>
        <dbReference type="EMBL" id="BBY19352.1"/>
    </source>
</evidence>
<reference evidence="2 3" key="1">
    <citation type="journal article" date="2019" name="Emerg. Microbes Infect.">
        <title>Comprehensive subspecies identification of 175 nontuberculous mycobacteria species based on 7547 genomic profiles.</title>
        <authorList>
            <person name="Matsumoto Y."/>
            <person name="Kinjo T."/>
            <person name="Motooka D."/>
            <person name="Nabeya D."/>
            <person name="Jung N."/>
            <person name="Uechi K."/>
            <person name="Horii T."/>
            <person name="Iida T."/>
            <person name="Fujita J."/>
            <person name="Nakamura S."/>
        </authorList>
    </citation>
    <scope>NUCLEOTIDE SEQUENCE [LARGE SCALE GENOMIC DNA]</scope>
    <source>
        <strain evidence="2 3">JCM 17423</strain>
    </source>
</reference>
<feature type="compositionally biased region" description="Polar residues" evidence="1">
    <location>
        <begin position="283"/>
        <end position="293"/>
    </location>
</feature>
<name>A0AAD1INW2_9MYCO</name>
<dbReference type="AlphaFoldDB" id="A0AAD1INW2"/>
<sequence>MSTTGGTGTAAFTGPCLGTQGARRPSALRAGLIASGVAFSASLILSSIERPVRDFDLPLPGLGRGDGDRIVEMFSDQLRGNFIGEARLAAVTSMLTAPGHPALDARQFLDYVAREIPEIYRSDGPHPPAGANTPMWVAPAPAAAEYQVPAFTGGGGGSPGTWSPPPGQALPTLVDVTVWVWDVITPDLGGSATQEPPAPPIVEVPQTPATPTETVTTSSPTSAEFEPPSTVPDDGGVSSKEVELPDPRSGDDSEEDAGGGIADDDGGADENTNVNNGGTNEDSGGSDNQSDGT</sequence>
<dbReference type="Proteomes" id="UP000466607">
    <property type="component" value="Chromosome"/>
</dbReference>
<evidence type="ECO:0000313" key="3">
    <source>
        <dbReference type="Proteomes" id="UP000466607"/>
    </source>
</evidence>
<gene>
    <name evidence="2" type="ORF">MLIT_49440</name>
</gene>
<feature type="region of interest" description="Disordered" evidence="1">
    <location>
        <begin position="188"/>
        <end position="293"/>
    </location>
</feature>
<dbReference type="RefSeq" id="WP_134056577.1">
    <property type="nucleotide sequence ID" value="NZ_AP022586.1"/>
</dbReference>
<feature type="compositionally biased region" description="Low complexity" evidence="1">
    <location>
        <begin position="203"/>
        <end position="224"/>
    </location>
</feature>
<feature type="compositionally biased region" description="Low complexity" evidence="1">
    <location>
        <begin position="269"/>
        <end position="282"/>
    </location>
</feature>
<protein>
    <submittedName>
        <fullName evidence="2">Uncharacterized protein</fullName>
    </submittedName>
</protein>
<evidence type="ECO:0000256" key="1">
    <source>
        <dbReference type="SAM" id="MobiDB-lite"/>
    </source>
</evidence>
<proteinExistence type="predicted"/>
<accession>A0AAD1INW2</accession>
<feature type="compositionally biased region" description="Basic and acidic residues" evidence="1">
    <location>
        <begin position="240"/>
        <end position="251"/>
    </location>
</feature>
<dbReference type="EMBL" id="AP022586">
    <property type="protein sequence ID" value="BBY19352.1"/>
    <property type="molecule type" value="Genomic_DNA"/>
</dbReference>
<organism evidence="2 3">
    <name type="scientific">Mycolicibacterium litorale</name>
    <dbReference type="NCBI Taxonomy" id="758802"/>
    <lineage>
        <taxon>Bacteria</taxon>
        <taxon>Bacillati</taxon>
        <taxon>Actinomycetota</taxon>
        <taxon>Actinomycetes</taxon>
        <taxon>Mycobacteriales</taxon>
        <taxon>Mycobacteriaceae</taxon>
        <taxon>Mycolicibacterium</taxon>
    </lineage>
</organism>
<keyword evidence="3" id="KW-1185">Reference proteome</keyword>